<dbReference type="EMBL" id="GIFC01009017">
    <property type="protein sequence ID" value="MXU91100.1"/>
    <property type="molecule type" value="Transcribed_RNA"/>
</dbReference>
<protein>
    <submittedName>
        <fullName evidence="2">Putative secreted protein</fullName>
    </submittedName>
</protein>
<proteinExistence type="predicted"/>
<reference evidence="2" key="1">
    <citation type="submission" date="2019-12" db="EMBL/GenBank/DDBJ databases">
        <title>An insight into the sialome of adult female Ixodes ricinus ticks feeding for 6 days.</title>
        <authorList>
            <person name="Perner J."/>
            <person name="Ribeiro J.M.C."/>
        </authorList>
    </citation>
    <scope>NUCLEOTIDE SEQUENCE</scope>
    <source>
        <strain evidence="2">Semi-engorged</strain>
        <tissue evidence="2">Salivary glands</tissue>
    </source>
</reference>
<evidence type="ECO:0000313" key="2">
    <source>
        <dbReference type="EMBL" id="MXU91100.1"/>
    </source>
</evidence>
<feature type="compositionally biased region" description="Low complexity" evidence="1">
    <location>
        <begin position="59"/>
        <end position="77"/>
    </location>
</feature>
<accession>A0A6B0UMS2</accession>
<sequence length="120" mass="13071">MASTWLPALRAASWRCGAPSTWPCCTLSRPARAECGLLPFPTTRSFCWQDLPTDPSRCSTSTSTGGTTNSNSATSANVPPHATEFPNREDDSIPPRLLKKEKKDSSIPNSRPANITLIFY</sequence>
<evidence type="ECO:0000256" key="1">
    <source>
        <dbReference type="SAM" id="MobiDB-lite"/>
    </source>
</evidence>
<organism evidence="2">
    <name type="scientific">Ixodes ricinus</name>
    <name type="common">Common tick</name>
    <name type="synonym">Acarus ricinus</name>
    <dbReference type="NCBI Taxonomy" id="34613"/>
    <lineage>
        <taxon>Eukaryota</taxon>
        <taxon>Metazoa</taxon>
        <taxon>Ecdysozoa</taxon>
        <taxon>Arthropoda</taxon>
        <taxon>Chelicerata</taxon>
        <taxon>Arachnida</taxon>
        <taxon>Acari</taxon>
        <taxon>Parasitiformes</taxon>
        <taxon>Ixodida</taxon>
        <taxon>Ixodoidea</taxon>
        <taxon>Ixodidae</taxon>
        <taxon>Ixodinae</taxon>
        <taxon>Ixodes</taxon>
    </lineage>
</organism>
<dbReference type="AlphaFoldDB" id="A0A6B0UMS2"/>
<feature type="region of interest" description="Disordered" evidence="1">
    <location>
        <begin position="54"/>
        <end position="111"/>
    </location>
</feature>
<name>A0A6B0UMS2_IXORI</name>